<dbReference type="Pfam" id="PF00106">
    <property type="entry name" value="adh_short"/>
    <property type="match status" value="1"/>
</dbReference>
<dbReference type="PRINTS" id="PR00081">
    <property type="entry name" value="GDHRDH"/>
</dbReference>
<dbReference type="InterPro" id="IPR036291">
    <property type="entry name" value="NAD(P)-bd_dom_sf"/>
</dbReference>
<dbReference type="InterPro" id="IPR002347">
    <property type="entry name" value="SDR_fam"/>
</dbReference>
<dbReference type="PANTHER" id="PTHR43618:SF4">
    <property type="entry name" value="SHORT CHAIN DEHYDROGENASE_REDUCTASE FAMILY (AFU_ORTHOLOGUE AFUA_7G04540)"/>
    <property type="match status" value="1"/>
</dbReference>
<dbReference type="AlphaFoldDB" id="A0A6A4INW5"/>
<dbReference type="InterPro" id="IPR052178">
    <property type="entry name" value="Sec_Metab_Biosynth_SDR"/>
</dbReference>
<protein>
    <submittedName>
        <fullName evidence="4">NAD(P)-binding protein</fullName>
    </submittedName>
</protein>
<sequence length="237" mass="25855">MSFNSTEQLDFSGRVAIVTGGGTGLGSYMARGLANNGAKVYITGRRSDVLKKMAESFQGAGSIILCVNNMVIHSKSSDSVGYFSQGKLPYELESFEGWNYMFKLNTFAPFFVTTAFMDLLIKGSVGERKKTSVVAYPFTKRALEQISTYMAADLVQRKIPVRVVALAPGLFSSEMVENVPAFDQFKTKALPNFLSPVPLLRWGNPEELALSANYLVANEYVNGVVLPVDGGFSLVNL</sequence>
<dbReference type="SUPFAM" id="SSF51735">
    <property type="entry name" value="NAD(P)-binding Rossmann-fold domains"/>
    <property type="match status" value="1"/>
</dbReference>
<keyword evidence="3" id="KW-0560">Oxidoreductase</keyword>
<evidence type="ECO:0000313" key="5">
    <source>
        <dbReference type="Proteomes" id="UP000799118"/>
    </source>
</evidence>
<dbReference type="OrthoDB" id="3058513at2759"/>
<dbReference type="GO" id="GO:0016491">
    <property type="term" value="F:oxidoreductase activity"/>
    <property type="evidence" value="ECO:0007669"/>
    <property type="project" value="UniProtKB-KW"/>
</dbReference>
<evidence type="ECO:0000256" key="3">
    <source>
        <dbReference type="ARBA" id="ARBA00023002"/>
    </source>
</evidence>
<dbReference type="Proteomes" id="UP000799118">
    <property type="component" value="Unassembled WGS sequence"/>
</dbReference>
<evidence type="ECO:0000313" key="4">
    <source>
        <dbReference type="EMBL" id="KAE9410034.1"/>
    </source>
</evidence>
<evidence type="ECO:0000256" key="1">
    <source>
        <dbReference type="ARBA" id="ARBA00006484"/>
    </source>
</evidence>
<keyword evidence="2" id="KW-0521">NADP</keyword>
<evidence type="ECO:0000256" key="2">
    <source>
        <dbReference type="ARBA" id="ARBA00022857"/>
    </source>
</evidence>
<dbReference type="Gene3D" id="3.40.50.720">
    <property type="entry name" value="NAD(P)-binding Rossmann-like Domain"/>
    <property type="match status" value="2"/>
</dbReference>
<keyword evidence="5" id="KW-1185">Reference proteome</keyword>
<organism evidence="4 5">
    <name type="scientific">Gymnopus androsaceus JB14</name>
    <dbReference type="NCBI Taxonomy" id="1447944"/>
    <lineage>
        <taxon>Eukaryota</taxon>
        <taxon>Fungi</taxon>
        <taxon>Dikarya</taxon>
        <taxon>Basidiomycota</taxon>
        <taxon>Agaricomycotina</taxon>
        <taxon>Agaricomycetes</taxon>
        <taxon>Agaricomycetidae</taxon>
        <taxon>Agaricales</taxon>
        <taxon>Marasmiineae</taxon>
        <taxon>Omphalotaceae</taxon>
        <taxon>Gymnopus</taxon>
    </lineage>
</organism>
<dbReference type="EMBL" id="ML769386">
    <property type="protein sequence ID" value="KAE9410034.1"/>
    <property type="molecule type" value="Genomic_DNA"/>
</dbReference>
<dbReference type="PANTHER" id="PTHR43618">
    <property type="entry name" value="7-ALPHA-HYDROXYSTEROID DEHYDROGENASE"/>
    <property type="match status" value="1"/>
</dbReference>
<dbReference type="Pfam" id="PF13561">
    <property type="entry name" value="adh_short_C2"/>
    <property type="match status" value="1"/>
</dbReference>
<accession>A0A6A4INW5</accession>
<gene>
    <name evidence="4" type="ORF">BT96DRAFT_962069</name>
</gene>
<name>A0A6A4INW5_9AGAR</name>
<reference evidence="4" key="1">
    <citation type="journal article" date="2019" name="Environ. Microbiol.">
        <title>Fungal ecological strategies reflected in gene transcription - a case study of two litter decomposers.</title>
        <authorList>
            <person name="Barbi F."/>
            <person name="Kohler A."/>
            <person name="Barry K."/>
            <person name="Baskaran P."/>
            <person name="Daum C."/>
            <person name="Fauchery L."/>
            <person name="Ihrmark K."/>
            <person name="Kuo A."/>
            <person name="LaButti K."/>
            <person name="Lipzen A."/>
            <person name="Morin E."/>
            <person name="Grigoriev I.V."/>
            <person name="Henrissat B."/>
            <person name="Lindahl B."/>
            <person name="Martin F."/>
        </authorList>
    </citation>
    <scope>NUCLEOTIDE SEQUENCE</scope>
    <source>
        <strain evidence="4">JB14</strain>
    </source>
</reference>
<proteinExistence type="inferred from homology"/>
<comment type="similarity">
    <text evidence="1">Belongs to the short-chain dehydrogenases/reductases (SDR) family.</text>
</comment>